<dbReference type="Gene3D" id="3.40.50.10850">
    <property type="entry name" value="Ntrc-like two-domain protein"/>
    <property type="match status" value="1"/>
</dbReference>
<organism evidence="1 2">
    <name type="scientific">Catonella massiliensis</name>
    <dbReference type="NCBI Taxonomy" id="2799636"/>
    <lineage>
        <taxon>Bacteria</taxon>
        <taxon>Bacillati</taxon>
        <taxon>Bacillota</taxon>
        <taxon>Clostridia</taxon>
        <taxon>Lachnospirales</taxon>
        <taxon>Lachnospiraceae</taxon>
        <taxon>Catonella</taxon>
    </lineage>
</organism>
<evidence type="ECO:0000313" key="1">
    <source>
        <dbReference type="EMBL" id="MBK5897055.1"/>
    </source>
</evidence>
<dbReference type="InterPro" id="IPR027417">
    <property type="entry name" value="P-loop_NTPase"/>
</dbReference>
<dbReference type="Gene3D" id="3.40.50.300">
    <property type="entry name" value="P-loop containing nucleotide triphosphate hydrolases"/>
    <property type="match status" value="1"/>
</dbReference>
<dbReference type="Proteomes" id="UP000604730">
    <property type="component" value="Unassembled WGS sequence"/>
</dbReference>
<proteinExistence type="predicted"/>
<sequence length="300" mass="33687">MQGGILTIYDKEEAYVEALSDYLNKNMELGLVTVAFSDADKFVKHIESAEPGFVVVCEGFDVHRIEGKVDKDRIISLVTTREDDKNGPWIFKYQSAKAIVGELSSIIMSEDEALLDDNNIRIVFSTKSSIERGEYANLLLNDLKNKGSVLYIDMEPFNGSNAGRMGAGRGLSELIYFLKQGGDKLKWKFKSLVEREDISGRILPVSSPFDLAELTREDAKELLNLLNKLNEYDFILINLGIISLASFELMKAASLMEIVVTTKGGDRESAENFISKLRLMGMKDVERRVEIVEFGTDTWI</sequence>
<dbReference type="RefSeq" id="WP_208428564.1">
    <property type="nucleotide sequence ID" value="NZ_JAEPRJ010000001.1"/>
</dbReference>
<keyword evidence="2" id="KW-1185">Reference proteome</keyword>
<dbReference type="EMBL" id="JAEPRJ010000001">
    <property type="protein sequence ID" value="MBK5897055.1"/>
    <property type="molecule type" value="Genomic_DNA"/>
</dbReference>
<comment type="caution">
    <text evidence="1">The sequence shown here is derived from an EMBL/GenBank/DDBJ whole genome shotgun (WGS) entry which is preliminary data.</text>
</comment>
<accession>A0ABS1IZ85</accession>
<gene>
    <name evidence="1" type="ORF">JJN12_04545</name>
</gene>
<protein>
    <submittedName>
        <fullName evidence="1">Uncharacterized protein</fullName>
    </submittedName>
</protein>
<reference evidence="1 2" key="1">
    <citation type="submission" date="2021-01" db="EMBL/GenBank/DDBJ databases">
        <title>Isolation and description of Catonella massiliensis sp. nov., a novel Catonella species, isolated from a stable periodontitis subject.</title>
        <authorList>
            <person name="Antezack A."/>
            <person name="Boxberger M."/>
            <person name="La Scola B."/>
            <person name="Monnet-Corti V."/>
        </authorList>
    </citation>
    <scope>NUCLEOTIDE SEQUENCE [LARGE SCALE GENOMIC DNA]</scope>
    <source>
        <strain evidence="1 2">Marseille-Q4567</strain>
    </source>
</reference>
<evidence type="ECO:0000313" key="2">
    <source>
        <dbReference type="Proteomes" id="UP000604730"/>
    </source>
</evidence>
<name>A0ABS1IZ85_9FIRM</name>